<proteinExistence type="predicted"/>
<protein>
    <submittedName>
        <fullName evidence="1">Uncharacterized protein</fullName>
    </submittedName>
</protein>
<dbReference type="AlphaFoldDB" id="A0A2N0B2W2"/>
<comment type="caution">
    <text evidence="1">The sequence shown here is derived from an EMBL/GenBank/DDBJ whole genome shotgun (WGS) entry which is preliminary data.</text>
</comment>
<gene>
    <name evidence="1" type="ORF">CH379_21960</name>
</gene>
<sequence>MSVKLKNEKQYLRKTLEDKDTFFVRDIDGEYLYMSRRDAIRFLDRVRKLKSKTPFNDAA</sequence>
<dbReference type="EMBL" id="NPEF01000485">
    <property type="protein sequence ID" value="PJZ90853.1"/>
    <property type="molecule type" value="Genomic_DNA"/>
</dbReference>
<evidence type="ECO:0000313" key="1">
    <source>
        <dbReference type="EMBL" id="PJZ90853.1"/>
    </source>
</evidence>
<accession>A0A2N0B2W2</accession>
<dbReference type="OrthoDB" id="3078779at2"/>
<name>A0A2N0B2W2_9LEPT</name>
<reference evidence="1" key="1">
    <citation type="submission" date="2017-07" db="EMBL/GenBank/DDBJ databases">
        <title>Leptospira spp. isolated from tropical soils.</title>
        <authorList>
            <person name="Thibeaux R."/>
            <person name="Iraola G."/>
            <person name="Ferres I."/>
            <person name="Bierque E."/>
            <person name="Girault D."/>
            <person name="Soupe-Gilbert M.-E."/>
            <person name="Picardeau M."/>
            <person name="Goarant C."/>
        </authorList>
    </citation>
    <scope>NUCLEOTIDE SEQUENCE [LARGE SCALE GENOMIC DNA]</scope>
    <source>
        <strain evidence="1">ATI7-C-A5</strain>
    </source>
</reference>
<organism evidence="1">
    <name type="scientific">Leptospira ellisii</name>
    <dbReference type="NCBI Taxonomy" id="2023197"/>
    <lineage>
        <taxon>Bacteria</taxon>
        <taxon>Pseudomonadati</taxon>
        <taxon>Spirochaetota</taxon>
        <taxon>Spirochaetia</taxon>
        <taxon>Leptospirales</taxon>
        <taxon>Leptospiraceae</taxon>
        <taxon>Leptospira</taxon>
    </lineage>
</organism>